<organism evidence="2 3">
    <name type="scientific">Phanerochaete sordida</name>
    <dbReference type="NCBI Taxonomy" id="48140"/>
    <lineage>
        <taxon>Eukaryota</taxon>
        <taxon>Fungi</taxon>
        <taxon>Dikarya</taxon>
        <taxon>Basidiomycota</taxon>
        <taxon>Agaricomycotina</taxon>
        <taxon>Agaricomycetes</taxon>
        <taxon>Polyporales</taxon>
        <taxon>Phanerochaetaceae</taxon>
        <taxon>Phanerochaete</taxon>
    </lineage>
</organism>
<name>A0A9P3LH93_9APHY</name>
<proteinExistence type="predicted"/>
<reference evidence="2 3" key="1">
    <citation type="submission" date="2021-08" db="EMBL/GenBank/DDBJ databases">
        <title>Draft Genome Sequence of Phanerochaete sordida strain YK-624.</title>
        <authorList>
            <person name="Mori T."/>
            <person name="Dohra H."/>
            <person name="Suzuki T."/>
            <person name="Kawagishi H."/>
            <person name="Hirai H."/>
        </authorList>
    </citation>
    <scope>NUCLEOTIDE SEQUENCE [LARGE SCALE GENOMIC DNA]</scope>
    <source>
        <strain evidence="2 3">YK-624</strain>
    </source>
</reference>
<evidence type="ECO:0000256" key="1">
    <source>
        <dbReference type="SAM" id="MobiDB-lite"/>
    </source>
</evidence>
<accession>A0A9P3LH93</accession>
<protein>
    <submittedName>
        <fullName evidence="2">Uncharacterized protein</fullName>
    </submittedName>
</protein>
<dbReference type="EMBL" id="BPQB01000047">
    <property type="protein sequence ID" value="GJE95306.1"/>
    <property type="molecule type" value="Genomic_DNA"/>
</dbReference>
<evidence type="ECO:0000313" key="2">
    <source>
        <dbReference type="EMBL" id="GJE95306.1"/>
    </source>
</evidence>
<dbReference type="Proteomes" id="UP000703269">
    <property type="component" value="Unassembled WGS sequence"/>
</dbReference>
<comment type="caution">
    <text evidence="2">The sequence shown here is derived from an EMBL/GenBank/DDBJ whole genome shotgun (WGS) entry which is preliminary data.</text>
</comment>
<sequence>MRRDYGSLRAGSPSVSKQRRTASGVEKDNGEHCARLAHACPSRAQRARMHERTLSPVVIGPDDTWPHDHEP</sequence>
<gene>
    <name evidence="2" type="ORF">PsYK624_114900</name>
</gene>
<feature type="region of interest" description="Disordered" evidence="1">
    <location>
        <begin position="1"/>
        <end position="71"/>
    </location>
</feature>
<evidence type="ECO:0000313" key="3">
    <source>
        <dbReference type="Proteomes" id="UP000703269"/>
    </source>
</evidence>
<keyword evidence="3" id="KW-1185">Reference proteome</keyword>
<dbReference type="AlphaFoldDB" id="A0A9P3LH93"/>
<feature type="compositionally biased region" description="Basic and acidic residues" evidence="1">
    <location>
        <begin position="25"/>
        <end position="34"/>
    </location>
</feature>